<sequence>MLHGVKRFVYQGLENCWDQVVKLGVHPALPFIEARRTMLMNLLALPTIPFTLFFCILNACQGRYLLAMLNFFNTSTAIGVLFMHKYRMYLGARLVLLVVSVFIYTFSGLYFHNGAEYFLLNILVVSILVYDNKWIIGILSVVVTTAFLLIIFIPQSWYLAPPVPPERVRANVAVSLTFLISALYFFKHIQTDYQLEIEKQRQVLQSMNKDKEKLFSIVAHDIRSPLATLESLLDMYLKGQYSREDMGEAAAVLHEKVAQLGGTLDNVLRWSTRSMKGIQTRPQDFLLVPVLTEVLNFFELIIQQKQITVEVQVPVNTTLYADRDQVSVILRNLFSNALKFSYPGGKVAITATQGQERVTIAVTDHGVGMNVQQLKALFTSQPFPTYGTGGERGTGLGLMLCREFVEHNRGIIDVESDPESGTTFTIQLSKGDIDMNEPAVAN</sequence>
<dbReference type="SUPFAM" id="SSF55874">
    <property type="entry name" value="ATPase domain of HSP90 chaperone/DNA topoisomerase II/histidine kinase"/>
    <property type="match status" value="1"/>
</dbReference>
<dbReference type="GO" id="GO:0000155">
    <property type="term" value="F:phosphorelay sensor kinase activity"/>
    <property type="evidence" value="ECO:0007669"/>
    <property type="project" value="InterPro"/>
</dbReference>
<keyword evidence="6" id="KW-0902">Two-component regulatory system</keyword>
<feature type="domain" description="Histidine kinase" evidence="8">
    <location>
        <begin position="217"/>
        <end position="432"/>
    </location>
</feature>
<dbReference type="InterPro" id="IPR003661">
    <property type="entry name" value="HisK_dim/P_dom"/>
</dbReference>
<evidence type="ECO:0000259" key="8">
    <source>
        <dbReference type="PROSITE" id="PS50109"/>
    </source>
</evidence>
<dbReference type="Gene3D" id="1.10.287.130">
    <property type="match status" value="1"/>
</dbReference>
<keyword evidence="3" id="KW-0597">Phosphoprotein</keyword>
<dbReference type="InterPro" id="IPR036890">
    <property type="entry name" value="HATPase_C_sf"/>
</dbReference>
<dbReference type="Pfam" id="PF02518">
    <property type="entry name" value="HATPase_c"/>
    <property type="match status" value="1"/>
</dbReference>
<accession>A0A561PRP1</accession>
<dbReference type="GO" id="GO:0016036">
    <property type="term" value="P:cellular response to phosphate starvation"/>
    <property type="evidence" value="ECO:0007669"/>
    <property type="project" value="TreeGrafter"/>
</dbReference>
<dbReference type="PROSITE" id="PS50109">
    <property type="entry name" value="HIS_KIN"/>
    <property type="match status" value="1"/>
</dbReference>
<evidence type="ECO:0000313" key="10">
    <source>
        <dbReference type="Proteomes" id="UP000320811"/>
    </source>
</evidence>
<dbReference type="InterPro" id="IPR005467">
    <property type="entry name" value="His_kinase_dom"/>
</dbReference>
<dbReference type="CDD" id="cd00082">
    <property type="entry name" value="HisKA"/>
    <property type="match status" value="1"/>
</dbReference>
<dbReference type="GO" id="GO:0005886">
    <property type="term" value="C:plasma membrane"/>
    <property type="evidence" value="ECO:0007669"/>
    <property type="project" value="TreeGrafter"/>
</dbReference>
<evidence type="ECO:0000256" key="3">
    <source>
        <dbReference type="ARBA" id="ARBA00022553"/>
    </source>
</evidence>
<evidence type="ECO:0000256" key="5">
    <source>
        <dbReference type="ARBA" id="ARBA00022777"/>
    </source>
</evidence>
<evidence type="ECO:0000256" key="2">
    <source>
        <dbReference type="ARBA" id="ARBA00012438"/>
    </source>
</evidence>
<dbReference type="PANTHER" id="PTHR45453:SF1">
    <property type="entry name" value="PHOSPHATE REGULON SENSOR PROTEIN PHOR"/>
    <property type="match status" value="1"/>
</dbReference>
<evidence type="ECO:0000256" key="4">
    <source>
        <dbReference type="ARBA" id="ARBA00022679"/>
    </source>
</evidence>
<dbReference type="InterPro" id="IPR050351">
    <property type="entry name" value="BphY/WalK/GraS-like"/>
</dbReference>
<keyword evidence="7" id="KW-0812">Transmembrane</keyword>
<dbReference type="AlphaFoldDB" id="A0A561PRP1"/>
<dbReference type="InterPro" id="IPR036097">
    <property type="entry name" value="HisK_dim/P_sf"/>
</dbReference>
<name>A0A561PRP1_9BACT</name>
<comment type="caution">
    <text evidence="9">The sequence shown here is derived from an EMBL/GenBank/DDBJ whole genome shotgun (WGS) entry which is preliminary data.</text>
</comment>
<dbReference type="GO" id="GO:0004721">
    <property type="term" value="F:phosphoprotein phosphatase activity"/>
    <property type="evidence" value="ECO:0007669"/>
    <property type="project" value="TreeGrafter"/>
</dbReference>
<comment type="catalytic activity">
    <reaction evidence="1">
        <text>ATP + protein L-histidine = ADP + protein N-phospho-L-histidine.</text>
        <dbReference type="EC" id="2.7.13.3"/>
    </reaction>
</comment>
<dbReference type="SUPFAM" id="SSF47384">
    <property type="entry name" value="Homodimeric domain of signal transducing histidine kinase"/>
    <property type="match status" value="1"/>
</dbReference>
<feature type="transmembrane region" description="Helical" evidence="7">
    <location>
        <begin position="138"/>
        <end position="158"/>
    </location>
</feature>
<feature type="transmembrane region" description="Helical" evidence="7">
    <location>
        <begin position="65"/>
        <end position="83"/>
    </location>
</feature>
<evidence type="ECO:0000256" key="6">
    <source>
        <dbReference type="ARBA" id="ARBA00023012"/>
    </source>
</evidence>
<dbReference type="OrthoDB" id="9810447at2"/>
<dbReference type="SMART" id="SM00387">
    <property type="entry name" value="HATPase_c"/>
    <property type="match status" value="1"/>
</dbReference>
<dbReference type="PRINTS" id="PR00344">
    <property type="entry name" value="BCTRLSENSOR"/>
</dbReference>
<protein>
    <recommendedName>
        <fullName evidence="2">histidine kinase</fullName>
        <ecNumber evidence="2">2.7.13.3</ecNumber>
    </recommendedName>
</protein>
<keyword evidence="4" id="KW-0808">Transferase</keyword>
<dbReference type="EC" id="2.7.13.3" evidence="2"/>
<evidence type="ECO:0000256" key="7">
    <source>
        <dbReference type="SAM" id="Phobius"/>
    </source>
</evidence>
<keyword evidence="7" id="KW-1133">Transmembrane helix</keyword>
<evidence type="ECO:0000313" key="9">
    <source>
        <dbReference type="EMBL" id="TWF40743.1"/>
    </source>
</evidence>
<keyword evidence="10" id="KW-1185">Reference proteome</keyword>
<proteinExistence type="predicted"/>
<feature type="transmembrane region" description="Helical" evidence="7">
    <location>
        <begin position="170"/>
        <end position="186"/>
    </location>
</feature>
<reference evidence="9 10" key="1">
    <citation type="submission" date="2019-06" db="EMBL/GenBank/DDBJ databases">
        <title>Sorghum-associated microbial communities from plants grown in Nebraska, USA.</title>
        <authorList>
            <person name="Schachtman D."/>
        </authorList>
    </citation>
    <scope>NUCLEOTIDE SEQUENCE [LARGE SCALE GENOMIC DNA]</scope>
    <source>
        <strain evidence="9 10">1209</strain>
    </source>
</reference>
<gene>
    <name evidence="9" type="ORF">FHW36_104427</name>
</gene>
<keyword evidence="5 9" id="KW-0418">Kinase</keyword>
<organism evidence="9 10">
    <name type="scientific">Chitinophaga polysaccharea</name>
    <dbReference type="NCBI Taxonomy" id="1293035"/>
    <lineage>
        <taxon>Bacteria</taxon>
        <taxon>Pseudomonadati</taxon>
        <taxon>Bacteroidota</taxon>
        <taxon>Chitinophagia</taxon>
        <taxon>Chitinophagales</taxon>
        <taxon>Chitinophagaceae</taxon>
        <taxon>Chitinophaga</taxon>
    </lineage>
</organism>
<dbReference type="Proteomes" id="UP000320811">
    <property type="component" value="Unassembled WGS sequence"/>
</dbReference>
<evidence type="ECO:0000256" key="1">
    <source>
        <dbReference type="ARBA" id="ARBA00000085"/>
    </source>
</evidence>
<feature type="transmembrane region" description="Helical" evidence="7">
    <location>
        <begin position="39"/>
        <end position="59"/>
    </location>
</feature>
<feature type="transmembrane region" description="Helical" evidence="7">
    <location>
        <begin position="115"/>
        <end position="131"/>
    </location>
</feature>
<keyword evidence="7" id="KW-0472">Membrane</keyword>
<dbReference type="InterPro" id="IPR004358">
    <property type="entry name" value="Sig_transdc_His_kin-like_C"/>
</dbReference>
<dbReference type="SMART" id="SM00388">
    <property type="entry name" value="HisKA"/>
    <property type="match status" value="1"/>
</dbReference>
<dbReference type="Gene3D" id="3.30.565.10">
    <property type="entry name" value="Histidine kinase-like ATPase, C-terminal domain"/>
    <property type="match status" value="1"/>
</dbReference>
<dbReference type="EMBL" id="VIWO01000004">
    <property type="protein sequence ID" value="TWF40743.1"/>
    <property type="molecule type" value="Genomic_DNA"/>
</dbReference>
<dbReference type="InterPro" id="IPR003594">
    <property type="entry name" value="HATPase_dom"/>
</dbReference>
<feature type="transmembrane region" description="Helical" evidence="7">
    <location>
        <begin position="90"/>
        <end position="109"/>
    </location>
</feature>
<dbReference type="PANTHER" id="PTHR45453">
    <property type="entry name" value="PHOSPHATE REGULON SENSOR PROTEIN PHOR"/>
    <property type="match status" value="1"/>
</dbReference>